<keyword evidence="6 15" id="KW-0134">Cell wall</keyword>
<dbReference type="InterPro" id="IPR018040">
    <property type="entry name" value="Pectinesterase_Tyr_AS"/>
</dbReference>
<dbReference type="STRING" id="429701.A0A2G9G012"/>
<dbReference type="AlphaFoldDB" id="A0A2G9G012"/>
<evidence type="ECO:0000256" key="7">
    <source>
        <dbReference type="ARBA" id="ARBA00022525"/>
    </source>
</evidence>
<dbReference type="InterPro" id="IPR035513">
    <property type="entry name" value="Invertase/methylesterase_inhib"/>
</dbReference>
<feature type="active site" evidence="14">
    <location>
        <position position="402"/>
    </location>
</feature>
<dbReference type="PROSITE" id="PS00503">
    <property type="entry name" value="PECTINESTERASE_2"/>
    <property type="match status" value="1"/>
</dbReference>
<evidence type="ECO:0000256" key="9">
    <source>
        <dbReference type="ARBA" id="ARBA00023085"/>
    </source>
</evidence>
<gene>
    <name evidence="18" type="ORF">CDL12_28851</name>
</gene>
<keyword evidence="12 15" id="KW-0961">Cell wall biogenesis/degradation</keyword>
<evidence type="ECO:0000313" key="18">
    <source>
        <dbReference type="EMBL" id="PIM98666.1"/>
    </source>
</evidence>
<dbReference type="InterPro" id="IPR011050">
    <property type="entry name" value="Pectin_lyase_fold/virulence"/>
</dbReference>
<dbReference type="CDD" id="cd15798">
    <property type="entry name" value="PMEI-like_3"/>
    <property type="match status" value="1"/>
</dbReference>
<protein>
    <recommendedName>
        <fullName evidence="5 15">Pectinesterase</fullName>
        <ecNumber evidence="5 15">3.1.1.11</ecNumber>
    </recommendedName>
</protein>
<dbReference type="SUPFAM" id="SSF51126">
    <property type="entry name" value="Pectin lyase-like"/>
    <property type="match status" value="1"/>
</dbReference>
<comment type="subcellular location">
    <subcellularLocation>
        <location evidence="1 15">Secreted</location>
        <location evidence="1 15">Cell wall</location>
    </subcellularLocation>
</comment>
<dbReference type="OrthoDB" id="2019149at2759"/>
<reference evidence="19" key="1">
    <citation type="journal article" date="2018" name="Gigascience">
        <title>Genome assembly of the Pink Ipe (Handroanthus impetiginosus, Bignoniaceae), a highly valued, ecologically keystone Neotropical timber forest tree.</title>
        <authorList>
            <person name="Silva-Junior O.B."/>
            <person name="Grattapaglia D."/>
            <person name="Novaes E."/>
            <person name="Collevatti R.G."/>
        </authorList>
    </citation>
    <scope>NUCLEOTIDE SEQUENCE [LARGE SCALE GENOMIC DNA]</scope>
    <source>
        <strain evidence="19">cv. UFG-1</strain>
    </source>
</reference>
<keyword evidence="9 15" id="KW-0063">Aspartyl esterase</keyword>
<evidence type="ECO:0000256" key="16">
    <source>
        <dbReference type="SAM" id="Phobius"/>
    </source>
</evidence>
<dbReference type="GO" id="GO:0030599">
    <property type="term" value="F:pectinesterase activity"/>
    <property type="evidence" value="ECO:0007669"/>
    <property type="project" value="UniProtKB-UniRule"/>
</dbReference>
<keyword evidence="7 15" id="KW-0964">Secreted</keyword>
<dbReference type="Proteomes" id="UP000231279">
    <property type="component" value="Unassembled WGS sequence"/>
</dbReference>
<dbReference type="UniPathway" id="UPA00545">
    <property type="reaction ID" value="UER00823"/>
</dbReference>
<evidence type="ECO:0000256" key="14">
    <source>
        <dbReference type="PROSITE-ProRule" id="PRU10040"/>
    </source>
</evidence>
<sequence length="564" mass="62400">MDNVQSEKNHKNKRKILVLAAFASLLVVVAISVAVVQSHKHETNHGGEAVIKSTCATTLYPELCISTVNAAAVSTSAIKSSKDVLIAALNYTIYTVETNYFTVKKIGSRSSLTAREKTALHDCLEMIDDTLDELRRSEMELKDYGFKNYSLADHKENLVNLLSAAQTNQETCLDGFSHDNADKKVRQALLDGQMHIFRLVSNVLAIIKNLADIEMANNAHSSLGRRLTDEEGWPEWLSVGDRRLLQSSSVRADVTVAADGSGNYRTVSAAVAAAPERSSRRYVIRIKAGVYRENVEIPRRKTNLMFVGDGRTTTIITASRNVVDGSTTFNSATVAVVGDGFLARDITFQNAAGPSKHQAVAIRVNADQCAFYRCNMLAYQDTLYVHSLRQFYTNCFIAGTIDFIFGNAAVVLQNCDIRPRRPNPNQRNMVTAQGRSDPNQDTGIVIHNCIIRPTSDLEPVQSRFPTYLGRPWREYSRTIVMQTHISDVIHPAGWHEWDGNFALNTLFYAEYQNTGPGARTTNRVTWRGFRVLTSASQARPFTAGNFIAGGSWLSATGFPFSLGL</sequence>
<evidence type="ECO:0000313" key="19">
    <source>
        <dbReference type="Proteomes" id="UP000231279"/>
    </source>
</evidence>
<dbReference type="Pfam" id="PF01095">
    <property type="entry name" value="Pectinesterase"/>
    <property type="match status" value="1"/>
</dbReference>
<evidence type="ECO:0000256" key="12">
    <source>
        <dbReference type="ARBA" id="ARBA00023316"/>
    </source>
</evidence>
<dbReference type="EC" id="3.1.1.11" evidence="5 15"/>
<accession>A0A2G9G012</accession>
<organism evidence="18 19">
    <name type="scientific">Handroanthus impetiginosus</name>
    <dbReference type="NCBI Taxonomy" id="429701"/>
    <lineage>
        <taxon>Eukaryota</taxon>
        <taxon>Viridiplantae</taxon>
        <taxon>Streptophyta</taxon>
        <taxon>Embryophyta</taxon>
        <taxon>Tracheophyta</taxon>
        <taxon>Spermatophyta</taxon>
        <taxon>Magnoliopsida</taxon>
        <taxon>eudicotyledons</taxon>
        <taxon>Gunneridae</taxon>
        <taxon>Pentapetalae</taxon>
        <taxon>asterids</taxon>
        <taxon>lamiids</taxon>
        <taxon>Lamiales</taxon>
        <taxon>Bignoniaceae</taxon>
        <taxon>Crescentiina</taxon>
        <taxon>Tabebuia alliance</taxon>
        <taxon>Handroanthus</taxon>
    </lineage>
</organism>
<dbReference type="EMBL" id="NKXS01008186">
    <property type="protein sequence ID" value="PIM98666.1"/>
    <property type="molecule type" value="Genomic_DNA"/>
</dbReference>
<dbReference type="PROSITE" id="PS00800">
    <property type="entry name" value="PECTINESTERASE_1"/>
    <property type="match status" value="1"/>
</dbReference>
<comment type="caution">
    <text evidence="18">The sequence shown here is derived from an EMBL/GenBank/DDBJ whole genome shotgun (WGS) entry which is preliminary data.</text>
</comment>
<dbReference type="SUPFAM" id="SSF101148">
    <property type="entry name" value="Plant invertase/pectin methylesterase inhibitor"/>
    <property type="match status" value="1"/>
</dbReference>
<dbReference type="GO" id="GO:0004857">
    <property type="term" value="F:enzyme inhibitor activity"/>
    <property type="evidence" value="ECO:0007669"/>
    <property type="project" value="InterPro"/>
</dbReference>
<keyword evidence="8 15" id="KW-0378">Hydrolase</keyword>
<evidence type="ECO:0000256" key="8">
    <source>
        <dbReference type="ARBA" id="ARBA00022801"/>
    </source>
</evidence>
<proteinExistence type="inferred from homology"/>
<evidence type="ECO:0000256" key="2">
    <source>
        <dbReference type="ARBA" id="ARBA00005184"/>
    </source>
</evidence>
<name>A0A2G9G012_9LAMI</name>
<comment type="pathway">
    <text evidence="2 15">Glycan metabolism; pectin degradation; 2-dehydro-3-deoxy-D-gluconate from pectin: step 1/5.</text>
</comment>
<keyword evidence="16" id="KW-0472">Membrane</keyword>
<keyword evidence="10" id="KW-1015">Disulfide bond</keyword>
<evidence type="ECO:0000256" key="11">
    <source>
        <dbReference type="ARBA" id="ARBA00023180"/>
    </source>
</evidence>
<evidence type="ECO:0000256" key="6">
    <source>
        <dbReference type="ARBA" id="ARBA00022512"/>
    </source>
</evidence>
<evidence type="ECO:0000256" key="15">
    <source>
        <dbReference type="RuleBase" id="RU000589"/>
    </source>
</evidence>
<dbReference type="InterPro" id="IPR033131">
    <property type="entry name" value="Pectinesterase_Asp_AS"/>
</dbReference>
<dbReference type="NCBIfam" id="TIGR01614">
    <property type="entry name" value="PME_inhib"/>
    <property type="match status" value="1"/>
</dbReference>
<comment type="function">
    <text evidence="15">Acts in the modification of cell walls via demethylesterification of cell wall pectin.</text>
</comment>
<comment type="catalytic activity">
    <reaction evidence="13 15">
        <text>[(1-&gt;4)-alpha-D-galacturonosyl methyl ester](n) + n H2O = [(1-&gt;4)-alpha-D-galacturonosyl](n) + n methanol + n H(+)</text>
        <dbReference type="Rhea" id="RHEA:22380"/>
        <dbReference type="Rhea" id="RHEA-COMP:14570"/>
        <dbReference type="Rhea" id="RHEA-COMP:14573"/>
        <dbReference type="ChEBI" id="CHEBI:15377"/>
        <dbReference type="ChEBI" id="CHEBI:15378"/>
        <dbReference type="ChEBI" id="CHEBI:17790"/>
        <dbReference type="ChEBI" id="CHEBI:140522"/>
        <dbReference type="ChEBI" id="CHEBI:140523"/>
        <dbReference type="EC" id="3.1.1.11"/>
    </reaction>
</comment>
<evidence type="ECO:0000259" key="17">
    <source>
        <dbReference type="SMART" id="SM00856"/>
    </source>
</evidence>
<dbReference type="GO" id="GO:0042545">
    <property type="term" value="P:cell wall modification"/>
    <property type="evidence" value="ECO:0007669"/>
    <property type="project" value="UniProtKB-UniRule"/>
</dbReference>
<comment type="similarity">
    <text evidence="4">In the C-terminal section; belongs to the pectinesterase family.</text>
</comment>
<dbReference type="FunFam" id="2.160.20.10:FF:000001">
    <property type="entry name" value="Pectinesterase"/>
    <property type="match status" value="1"/>
</dbReference>
<dbReference type="InterPro" id="IPR012334">
    <property type="entry name" value="Pectin_lyas_fold"/>
</dbReference>
<dbReference type="SMART" id="SM00856">
    <property type="entry name" value="PMEI"/>
    <property type="match status" value="1"/>
</dbReference>
<feature type="transmembrane region" description="Helical" evidence="16">
    <location>
        <begin position="16"/>
        <end position="36"/>
    </location>
</feature>
<dbReference type="Pfam" id="PF04043">
    <property type="entry name" value="PMEI"/>
    <property type="match status" value="1"/>
</dbReference>
<dbReference type="GO" id="GO:0045490">
    <property type="term" value="P:pectin catabolic process"/>
    <property type="evidence" value="ECO:0007669"/>
    <property type="project" value="UniProtKB-UniRule"/>
</dbReference>
<dbReference type="PANTHER" id="PTHR31707">
    <property type="entry name" value="PECTINESTERASE"/>
    <property type="match status" value="1"/>
</dbReference>
<keyword evidence="16" id="KW-1133">Transmembrane helix</keyword>
<dbReference type="Gene3D" id="1.20.140.40">
    <property type="entry name" value="Invertase/pectin methylesterase inhibitor family protein"/>
    <property type="match status" value="1"/>
</dbReference>
<comment type="similarity">
    <text evidence="3">In the N-terminal section; belongs to the PMEI family.</text>
</comment>
<dbReference type="Gene3D" id="2.160.20.10">
    <property type="entry name" value="Single-stranded right-handed beta-helix, Pectin lyase-like"/>
    <property type="match status" value="1"/>
</dbReference>
<evidence type="ECO:0000256" key="4">
    <source>
        <dbReference type="ARBA" id="ARBA00007786"/>
    </source>
</evidence>
<keyword evidence="11" id="KW-0325">Glycoprotein</keyword>
<dbReference type="InterPro" id="IPR006501">
    <property type="entry name" value="Pectinesterase_inhib_dom"/>
</dbReference>
<evidence type="ECO:0000256" key="10">
    <source>
        <dbReference type="ARBA" id="ARBA00023157"/>
    </source>
</evidence>
<dbReference type="FunFam" id="1.20.140.40:FF:000010">
    <property type="entry name" value="Pectinesterase"/>
    <property type="match status" value="1"/>
</dbReference>
<evidence type="ECO:0000256" key="13">
    <source>
        <dbReference type="ARBA" id="ARBA00047928"/>
    </source>
</evidence>
<keyword evidence="16" id="KW-0812">Transmembrane</keyword>
<evidence type="ECO:0000256" key="3">
    <source>
        <dbReference type="ARBA" id="ARBA00006027"/>
    </source>
</evidence>
<dbReference type="InterPro" id="IPR000070">
    <property type="entry name" value="Pectinesterase_cat"/>
</dbReference>
<feature type="domain" description="Pectinesterase inhibitor" evidence="17">
    <location>
        <begin position="46"/>
        <end position="206"/>
    </location>
</feature>
<keyword evidence="19" id="KW-1185">Reference proteome</keyword>
<evidence type="ECO:0000256" key="1">
    <source>
        <dbReference type="ARBA" id="ARBA00004191"/>
    </source>
</evidence>
<evidence type="ECO:0000256" key="5">
    <source>
        <dbReference type="ARBA" id="ARBA00013229"/>
    </source>
</evidence>